<dbReference type="InterPro" id="IPR027911">
    <property type="entry name" value="DUF4604"/>
</dbReference>
<dbReference type="PANTHER" id="PTHR31195:SF2">
    <property type="entry name" value="GEO02494P1"/>
    <property type="match status" value="1"/>
</dbReference>
<reference evidence="3" key="1">
    <citation type="submission" date="2021-01" db="UniProtKB">
        <authorList>
            <consortium name="EnsemblMetazoa"/>
        </authorList>
    </citation>
    <scope>IDENTIFICATION</scope>
</reference>
<dbReference type="Pfam" id="PF15377">
    <property type="entry name" value="DUF4604"/>
    <property type="match status" value="1"/>
</dbReference>
<evidence type="ECO:0000313" key="4">
    <source>
        <dbReference type="Proteomes" id="UP000594262"/>
    </source>
</evidence>
<protein>
    <recommendedName>
        <fullName evidence="2">DUF4604 domain-containing protein</fullName>
    </recommendedName>
</protein>
<feature type="compositionally biased region" description="Basic and acidic residues" evidence="1">
    <location>
        <begin position="73"/>
        <end position="102"/>
    </location>
</feature>
<feature type="compositionally biased region" description="Basic and acidic residues" evidence="1">
    <location>
        <begin position="38"/>
        <end position="56"/>
    </location>
</feature>
<sequence length="152" mass="17263">MASGGGGKDKIEWVKQPVPKFIQDFKQRTNQKESPTVDSKHQRNEDEGDDKERDDETPLVCVTSDITAEEAESFIKESYGDDADVRIENPNKRGNKEDEKSESSGGQMTFKKPKEQTGHDKNEPPKKKKSKMKKVKNTKLLSFGDQDDDEEE</sequence>
<evidence type="ECO:0000313" key="3">
    <source>
        <dbReference type="EnsemblMetazoa" id="CLYHEMP013330.1"/>
    </source>
</evidence>
<dbReference type="PANTHER" id="PTHR31195">
    <property type="entry name" value="GEO02494P1"/>
    <property type="match status" value="1"/>
</dbReference>
<dbReference type="Proteomes" id="UP000594262">
    <property type="component" value="Unplaced"/>
</dbReference>
<name>A0A7M5WUF1_9CNID</name>
<dbReference type="AlphaFoldDB" id="A0A7M5WUF1"/>
<evidence type="ECO:0000259" key="2">
    <source>
        <dbReference type="Pfam" id="PF15377"/>
    </source>
</evidence>
<keyword evidence="4" id="KW-1185">Reference proteome</keyword>
<proteinExistence type="predicted"/>
<evidence type="ECO:0000256" key="1">
    <source>
        <dbReference type="SAM" id="MobiDB-lite"/>
    </source>
</evidence>
<dbReference type="OrthoDB" id="10043580at2759"/>
<organism evidence="3 4">
    <name type="scientific">Clytia hemisphaerica</name>
    <dbReference type="NCBI Taxonomy" id="252671"/>
    <lineage>
        <taxon>Eukaryota</taxon>
        <taxon>Metazoa</taxon>
        <taxon>Cnidaria</taxon>
        <taxon>Hydrozoa</taxon>
        <taxon>Hydroidolina</taxon>
        <taxon>Leptothecata</taxon>
        <taxon>Obeliida</taxon>
        <taxon>Clytiidae</taxon>
        <taxon>Clytia</taxon>
    </lineage>
</organism>
<feature type="compositionally biased region" description="Basic residues" evidence="1">
    <location>
        <begin position="126"/>
        <end position="137"/>
    </location>
</feature>
<dbReference type="GeneID" id="136797949"/>
<dbReference type="EnsemblMetazoa" id="CLYHEMT013330.1">
    <property type="protein sequence ID" value="CLYHEMP013330.1"/>
    <property type="gene ID" value="CLYHEMG013330"/>
</dbReference>
<feature type="domain" description="DUF4604" evidence="2">
    <location>
        <begin position="10"/>
        <end position="147"/>
    </location>
</feature>
<feature type="compositionally biased region" description="Basic and acidic residues" evidence="1">
    <location>
        <begin position="112"/>
        <end position="125"/>
    </location>
</feature>
<accession>A0A7M5WUF1</accession>
<dbReference type="InterPro" id="IPR040219">
    <property type="entry name" value="KIAA1143-like"/>
</dbReference>
<feature type="region of interest" description="Disordered" evidence="1">
    <location>
        <begin position="1"/>
        <end position="152"/>
    </location>
</feature>
<dbReference type="RefSeq" id="XP_066910630.1">
    <property type="nucleotide sequence ID" value="XM_067054529.1"/>
</dbReference>